<feature type="transmembrane region" description="Helical" evidence="1">
    <location>
        <begin position="59"/>
        <end position="79"/>
    </location>
</feature>
<name>A0ABX1D154_9FLAO</name>
<reference evidence="2 3" key="1">
    <citation type="submission" date="2020-03" db="EMBL/GenBank/DDBJ databases">
        <title>Salinimicrobium sp. nov, isolated from SCS.</title>
        <authorList>
            <person name="Cao W.R."/>
        </authorList>
    </citation>
    <scope>NUCLEOTIDE SEQUENCE [LARGE SCALE GENOMIC DNA]</scope>
    <source>
        <strain evidence="3">J15B91</strain>
    </source>
</reference>
<keyword evidence="1" id="KW-0472">Membrane</keyword>
<dbReference type="PANTHER" id="PTHR28008">
    <property type="entry name" value="DOMAIN PROTEIN, PUTATIVE (AFU_ORTHOLOGUE AFUA_3G10980)-RELATED"/>
    <property type="match status" value="1"/>
</dbReference>
<keyword evidence="3" id="KW-1185">Reference proteome</keyword>
<keyword evidence="1" id="KW-1133">Transmembrane helix</keyword>
<dbReference type="Proteomes" id="UP000703674">
    <property type="component" value="Unassembled WGS sequence"/>
</dbReference>
<dbReference type="NCBIfam" id="NF037970">
    <property type="entry name" value="vanZ_1"/>
    <property type="match status" value="1"/>
</dbReference>
<protein>
    <submittedName>
        <fullName evidence="2">VanZ family protein</fullName>
    </submittedName>
</protein>
<comment type="caution">
    <text evidence="2">The sequence shown here is derived from an EMBL/GenBank/DDBJ whole genome shotgun (WGS) entry which is preliminary data.</text>
</comment>
<evidence type="ECO:0000313" key="2">
    <source>
        <dbReference type="EMBL" id="NJW52403.1"/>
    </source>
</evidence>
<dbReference type="EMBL" id="JAAVJR010000002">
    <property type="protein sequence ID" value="NJW52403.1"/>
    <property type="molecule type" value="Genomic_DNA"/>
</dbReference>
<evidence type="ECO:0000313" key="3">
    <source>
        <dbReference type="Proteomes" id="UP000703674"/>
    </source>
</evidence>
<feature type="transmembrane region" description="Helical" evidence="1">
    <location>
        <begin position="30"/>
        <end position="47"/>
    </location>
</feature>
<dbReference type="PANTHER" id="PTHR28008:SF1">
    <property type="entry name" value="DOMAIN PROTEIN, PUTATIVE (AFU_ORTHOLOGUE AFUA_3G10980)-RELATED"/>
    <property type="match status" value="1"/>
</dbReference>
<sequence>MHAGAYFGLAFLWSLFAIFTFEAVRVLQSIIIISVASTAFGIFIEVLQDVLTSYRQLDLYDVFANTTGVLLAGFMVWLLKDYLIRLKAKINLDLMKK</sequence>
<keyword evidence="1" id="KW-0812">Transmembrane</keyword>
<evidence type="ECO:0000256" key="1">
    <source>
        <dbReference type="SAM" id="Phobius"/>
    </source>
</evidence>
<proteinExistence type="predicted"/>
<accession>A0ABX1D154</accession>
<gene>
    <name evidence="2" type="primary">vanZ</name>
    <name evidence="2" type="ORF">HC175_05680</name>
</gene>
<feature type="transmembrane region" description="Helical" evidence="1">
    <location>
        <begin position="6"/>
        <end position="23"/>
    </location>
</feature>
<organism evidence="2 3">
    <name type="scientific">Salinimicrobium oceani</name>
    <dbReference type="NCBI Taxonomy" id="2722702"/>
    <lineage>
        <taxon>Bacteria</taxon>
        <taxon>Pseudomonadati</taxon>
        <taxon>Bacteroidota</taxon>
        <taxon>Flavobacteriia</taxon>
        <taxon>Flavobacteriales</taxon>
        <taxon>Flavobacteriaceae</taxon>
        <taxon>Salinimicrobium</taxon>
    </lineage>
</organism>